<dbReference type="GO" id="GO:0006935">
    <property type="term" value="P:chemotaxis"/>
    <property type="evidence" value="ECO:0007669"/>
    <property type="project" value="UniProtKB-KW"/>
</dbReference>
<dbReference type="GO" id="GO:0007165">
    <property type="term" value="P:signal transduction"/>
    <property type="evidence" value="ECO:0007669"/>
    <property type="project" value="UniProtKB-KW"/>
</dbReference>
<dbReference type="SUPFAM" id="SSF58104">
    <property type="entry name" value="Methyl-accepting chemotaxis protein (MCP) signaling domain"/>
    <property type="match status" value="1"/>
</dbReference>
<evidence type="ECO:0000256" key="1">
    <source>
        <dbReference type="ARBA" id="ARBA00022500"/>
    </source>
</evidence>
<reference evidence="5 6" key="1">
    <citation type="submission" date="2019-03" db="EMBL/GenBank/DDBJ databases">
        <title>Draft Genome Sequence of Desulfosporosinus fructosivorans Strain 63.6F, Isolated from Marine Sediment in the Baltic Sea.</title>
        <authorList>
            <person name="Hausmann B."/>
            <person name="Vandieken V."/>
            <person name="Pjevac P."/>
            <person name="Schreck K."/>
            <person name="Herbold C.W."/>
            <person name="Loy A."/>
        </authorList>
    </citation>
    <scope>NUCLEOTIDE SEQUENCE [LARGE SCALE GENOMIC DNA]</scope>
    <source>
        <strain evidence="5 6">63.6F</strain>
    </source>
</reference>
<gene>
    <name evidence="5" type="ORF">E4K67_14470</name>
</gene>
<dbReference type="Gene3D" id="1.10.287.950">
    <property type="entry name" value="Methyl-accepting chemotaxis protein"/>
    <property type="match status" value="1"/>
</dbReference>
<comment type="similarity">
    <text evidence="2">Belongs to the methyl-accepting chemotaxis (MCP) protein family.</text>
</comment>
<evidence type="ECO:0000256" key="2">
    <source>
        <dbReference type="ARBA" id="ARBA00029447"/>
    </source>
</evidence>
<dbReference type="GO" id="GO:0004888">
    <property type="term" value="F:transmembrane signaling receptor activity"/>
    <property type="evidence" value="ECO:0007669"/>
    <property type="project" value="TreeGrafter"/>
</dbReference>
<dbReference type="PROSITE" id="PS50111">
    <property type="entry name" value="CHEMOTAXIS_TRANSDUC_2"/>
    <property type="match status" value="1"/>
</dbReference>
<keyword evidence="6" id="KW-1185">Reference proteome</keyword>
<dbReference type="InterPro" id="IPR004089">
    <property type="entry name" value="MCPsignal_dom"/>
</dbReference>
<organism evidence="5 6">
    <name type="scientific">Desulfosporosinus fructosivorans</name>
    <dbReference type="NCBI Taxonomy" id="2018669"/>
    <lineage>
        <taxon>Bacteria</taxon>
        <taxon>Bacillati</taxon>
        <taxon>Bacillota</taxon>
        <taxon>Clostridia</taxon>
        <taxon>Eubacteriales</taxon>
        <taxon>Desulfitobacteriaceae</taxon>
        <taxon>Desulfosporosinus</taxon>
    </lineage>
</organism>
<dbReference type="OrthoDB" id="3192at2"/>
<dbReference type="AlphaFoldDB" id="A0A4Z0R4D1"/>
<dbReference type="Proteomes" id="UP000298460">
    <property type="component" value="Unassembled WGS sequence"/>
</dbReference>
<feature type="domain" description="Methyl-accepting transducer" evidence="4">
    <location>
        <begin position="141"/>
        <end position="298"/>
    </location>
</feature>
<dbReference type="PANTHER" id="PTHR43531:SF11">
    <property type="entry name" value="METHYL-ACCEPTING CHEMOTAXIS PROTEIN 3"/>
    <property type="match status" value="1"/>
</dbReference>
<accession>A0A4Z0R4D1</accession>
<dbReference type="SMART" id="SM00283">
    <property type="entry name" value="MA"/>
    <property type="match status" value="1"/>
</dbReference>
<dbReference type="PANTHER" id="PTHR43531">
    <property type="entry name" value="PROTEIN ICFG"/>
    <property type="match status" value="1"/>
</dbReference>
<dbReference type="EMBL" id="SPQQ01000004">
    <property type="protein sequence ID" value="TGE37902.1"/>
    <property type="molecule type" value="Genomic_DNA"/>
</dbReference>
<evidence type="ECO:0000256" key="3">
    <source>
        <dbReference type="PROSITE-ProRule" id="PRU00284"/>
    </source>
</evidence>
<sequence length="298" mass="31718">MYYLVGKGMGKLVCKLTDLIAQKIVQFIHEKSGFAVIVCDDTGSIIADSAQTRIGVQHKGSRQILTTNLDSVAITAAEAEASNANIKEGFNIAIKVDDVKIGTFGIAGQLSIVEPVAKIAAGMVIMLLRDEELKEFIRYQVQALSTSVEQAASAVQQTAASAQEVASISQTIAEEAQQGKNQLKSTAGILELIRRGAKQTNLLGLNAAIEAARAGEHGRGFSVVAGEVRKLAEASNRSANEISDILLGFQTVIQEITEHSLRNSAITHEQAQANQEIAKLVEGVQLVSQELQALASKL</sequence>
<dbReference type="InterPro" id="IPR008599">
    <property type="entry name" value="Diacid_rec"/>
</dbReference>
<comment type="caution">
    <text evidence="5">The sequence shown here is derived from an EMBL/GenBank/DDBJ whole genome shotgun (WGS) entry which is preliminary data.</text>
</comment>
<protein>
    <submittedName>
        <fullName evidence="5">Chemotaxis protein</fullName>
    </submittedName>
</protein>
<keyword evidence="1" id="KW-0145">Chemotaxis</keyword>
<dbReference type="Pfam" id="PF05651">
    <property type="entry name" value="Diacid_rec"/>
    <property type="match status" value="1"/>
</dbReference>
<evidence type="ECO:0000313" key="6">
    <source>
        <dbReference type="Proteomes" id="UP000298460"/>
    </source>
</evidence>
<name>A0A4Z0R4D1_9FIRM</name>
<proteinExistence type="inferred from homology"/>
<evidence type="ECO:0000313" key="5">
    <source>
        <dbReference type="EMBL" id="TGE37902.1"/>
    </source>
</evidence>
<evidence type="ECO:0000259" key="4">
    <source>
        <dbReference type="PROSITE" id="PS50111"/>
    </source>
</evidence>
<keyword evidence="3" id="KW-0807">Transducer</keyword>
<dbReference type="InterPro" id="IPR051310">
    <property type="entry name" value="MCP_chemotaxis"/>
</dbReference>
<dbReference type="Pfam" id="PF00015">
    <property type="entry name" value="MCPsignal"/>
    <property type="match status" value="1"/>
</dbReference>
<dbReference type="GO" id="GO:0005886">
    <property type="term" value="C:plasma membrane"/>
    <property type="evidence" value="ECO:0007669"/>
    <property type="project" value="TreeGrafter"/>
</dbReference>